<dbReference type="InterPro" id="IPR001544">
    <property type="entry name" value="Aminotrans_IV"/>
</dbReference>
<evidence type="ECO:0000256" key="2">
    <source>
        <dbReference type="ARBA" id="ARBA00003109"/>
    </source>
</evidence>
<keyword evidence="11 17" id="KW-0100">Branched-chain amino acid biosynthesis</keyword>
<comment type="pathway">
    <text evidence="3 17">Amino-acid biosynthesis; L-isoleucine biosynthesis; L-isoleucine from 2-oxobutanoate: step 4/4.</text>
</comment>
<dbReference type="PANTHER" id="PTHR42743:SF11">
    <property type="entry name" value="AMINODEOXYCHORISMATE LYASE"/>
    <property type="match status" value="1"/>
</dbReference>
<evidence type="ECO:0000256" key="8">
    <source>
        <dbReference type="ARBA" id="ARBA00022605"/>
    </source>
</evidence>
<dbReference type="EMBL" id="LVJN01000018">
    <property type="protein sequence ID" value="OSM05229.1"/>
    <property type="molecule type" value="Genomic_DNA"/>
</dbReference>
<dbReference type="InterPro" id="IPR005785">
    <property type="entry name" value="B_amino_transI"/>
</dbReference>
<dbReference type="GO" id="GO:0005829">
    <property type="term" value="C:cytosol"/>
    <property type="evidence" value="ECO:0007669"/>
    <property type="project" value="TreeGrafter"/>
</dbReference>
<sequence>MWDRDGKIWMDGEMVDWRDAKVHVLTHTLHYGLGVFEGVRCYETATGPAIFRLQEHTDRLFNSAHILNMSPTWSRDEIMQAHIDIVKANGLKSCYIRPLFYYGAESMGINPAPLKTHGMIAAWEWGAYLGKDGMENGIRIKTSSFTRHHPNVVMTRAKAVGNYPNSILAKSEALACGFDEALLLDTEGYVAEGSGENVFIINGKTVMTPPLDSALDGITRNTVIMVLKELGLEVVEQRFPRDAVWIADEAFFTGTAAEVTPIRELDGRTIGKGTAGPITKEVQKLYFDVVHGRYPKHHEWLTPVK</sequence>
<dbReference type="PROSITE" id="PS00770">
    <property type="entry name" value="AA_TRANSFER_CLASS_4"/>
    <property type="match status" value="1"/>
</dbReference>
<dbReference type="Proteomes" id="UP000194003">
    <property type="component" value="Unassembled WGS sequence"/>
</dbReference>
<keyword evidence="10 16" id="KW-0663">Pyridoxal phosphate</keyword>
<dbReference type="Gene3D" id="3.20.10.10">
    <property type="entry name" value="D-amino Acid Aminotransferase, subunit A, domain 2"/>
    <property type="match status" value="1"/>
</dbReference>
<comment type="catalytic activity">
    <reaction evidence="14 17">
        <text>L-leucine + 2-oxoglutarate = 4-methyl-2-oxopentanoate + L-glutamate</text>
        <dbReference type="Rhea" id="RHEA:18321"/>
        <dbReference type="ChEBI" id="CHEBI:16810"/>
        <dbReference type="ChEBI" id="CHEBI:17865"/>
        <dbReference type="ChEBI" id="CHEBI:29985"/>
        <dbReference type="ChEBI" id="CHEBI:57427"/>
        <dbReference type="EC" id="2.6.1.42"/>
    </reaction>
</comment>
<dbReference type="PANTHER" id="PTHR42743">
    <property type="entry name" value="AMINO-ACID AMINOTRANSFERASE"/>
    <property type="match status" value="1"/>
</dbReference>
<evidence type="ECO:0000256" key="12">
    <source>
        <dbReference type="ARBA" id="ARBA00048212"/>
    </source>
</evidence>
<evidence type="ECO:0000256" key="7">
    <source>
        <dbReference type="ARBA" id="ARBA00022576"/>
    </source>
</evidence>
<evidence type="ECO:0000256" key="1">
    <source>
        <dbReference type="ARBA" id="ARBA00001933"/>
    </source>
</evidence>
<evidence type="ECO:0000256" key="6">
    <source>
        <dbReference type="ARBA" id="ARBA00009320"/>
    </source>
</evidence>
<dbReference type="FunFam" id="3.20.10.10:FF:000002">
    <property type="entry name" value="D-alanine aminotransferase"/>
    <property type="match status" value="1"/>
</dbReference>
<dbReference type="GO" id="GO:0052655">
    <property type="term" value="F:L-valine-2-oxoglutarate transaminase activity"/>
    <property type="evidence" value="ECO:0007669"/>
    <property type="project" value="RHEA"/>
</dbReference>
<dbReference type="InterPro" id="IPR036038">
    <property type="entry name" value="Aminotransferase-like"/>
</dbReference>
<keyword evidence="7 17" id="KW-0032">Aminotransferase</keyword>
<comment type="pathway">
    <text evidence="5 17">Amino-acid biosynthesis; L-leucine biosynthesis; L-leucine from 3-methyl-2-oxobutanoate: step 4/4.</text>
</comment>
<evidence type="ECO:0000256" key="10">
    <source>
        <dbReference type="ARBA" id="ARBA00022898"/>
    </source>
</evidence>
<dbReference type="UniPathway" id="UPA00049">
    <property type="reaction ID" value="UER00062"/>
</dbReference>
<dbReference type="InterPro" id="IPR033939">
    <property type="entry name" value="BCAT_family"/>
</dbReference>
<comment type="similarity">
    <text evidence="6 15">Belongs to the class-IV pyridoxal-phosphate-dependent aminotransferase family.</text>
</comment>
<dbReference type="Pfam" id="PF01063">
    <property type="entry name" value="Aminotran_4"/>
    <property type="match status" value="1"/>
</dbReference>
<evidence type="ECO:0000256" key="14">
    <source>
        <dbReference type="ARBA" id="ARBA00049229"/>
    </source>
</evidence>
<dbReference type="InterPro" id="IPR018300">
    <property type="entry name" value="Aminotrans_IV_CS"/>
</dbReference>
<comment type="cofactor">
    <cofactor evidence="1 16">
        <name>pyridoxal 5'-phosphate</name>
        <dbReference type="ChEBI" id="CHEBI:597326"/>
    </cofactor>
</comment>
<evidence type="ECO:0000256" key="16">
    <source>
        <dbReference type="RuleBase" id="RU004516"/>
    </source>
</evidence>
<evidence type="ECO:0000256" key="13">
    <source>
        <dbReference type="ARBA" id="ARBA00048798"/>
    </source>
</evidence>
<keyword evidence="8 17" id="KW-0028">Amino-acid biosynthesis</keyword>
<dbReference type="GO" id="GO:0009097">
    <property type="term" value="P:isoleucine biosynthetic process"/>
    <property type="evidence" value="ECO:0007669"/>
    <property type="project" value="UniProtKB-UniPathway"/>
</dbReference>
<dbReference type="GO" id="GO:0052656">
    <property type="term" value="F:L-isoleucine-2-oxoglutarate transaminase activity"/>
    <property type="evidence" value="ECO:0007669"/>
    <property type="project" value="RHEA"/>
</dbReference>
<dbReference type="UniPathway" id="UPA00047">
    <property type="reaction ID" value="UER00058"/>
</dbReference>
<evidence type="ECO:0000256" key="15">
    <source>
        <dbReference type="RuleBase" id="RU004106"/>
    </source>
</evidence>
<dbReference type="InterPro" id="IPR050571">
    <property type="entry name" value="Class-IV_PLP-Dep_Aminotrnsfr"/>
</dbReference>
<dbReference type="CDD" id="cd01557">
    <property type="entry name" value="BCAT_beta_family"/>
    <property type="match status" value="1"/>
</dbReference>
<evidence type="ECO:0000256" key="9">
    <source>
        <dbReference type="ARBA" id="ARBA00022679"/>
    </source>
</evidence>
<evidence type="ECO:0000256" key="4">
    <source>
        <dbReference type="ARBA" id="ARBA00004931"/>
    </source>
</evidence>
<keyword evidence="19" id="KW-1185">Reference proteome</keyword>
<evidence type="ECO:0000313" key="18">
    <source>
        <dbReference type="EMBL" id="OSM05229.1"/>
    </source>
</evidence>
<evidence type="ECO:0000256" key="5">
    <source>
        <dbReference type="ARBA" id="ARBA00005072"/>
    </source>
</evidence>
<comment type="catalytic activity">
    <reaction evidence="13 17">
        <text>L-isoleucine + 2-oxoglutarate = (S)-3-methyl-2-oxopentanoate + L-glutamate</text>
        <dbReference type="Rhea" id="RHEA:24801"/>
        <dbReference type="ChEBI" id="CHEBI:16810"/>
        <dbReference type="ChEBI" id="CHEBI:29985"/>
        <dbReference type="ChEBI" id="CHEBI:35146"/>
        <dbReference type="ChEBI" id="CHEBI:58045"/>
        <dbReference type="EC" id="2.6.1.42"/>
    </reaction>
</comment>
<dbReference type="OrthoDB" id="21319at2"/>
<dbReference type="NCBIfam" id="TIGR01122">
    <property type="entry name" value="ilvE_I"/>
    <property type="match status" value="1"/>
</dbReference>
<comment type="pathway">
    <text evidence="4 17">Amino-acid biosynthesis; L-valine biosynthesis; L-valine from pyruvate: step 4/4.</text>
</comment>
<name>A0A1Y2K6H0_9PROT</name>
<dbReference type="InterPro" id="IPR043132">
    <property type="entry name" value="BCAT-like_C"/>
</dbReference>
<dbReference type="NCBIfam" id="NF005146">
    <property type="entry name" value="PRK06606.1"/>
    <property type="match status" value="1"/>
</dbReference>
<comment type="catalytic activity">
    <reaction evidence="12 17">
        <text>L-valine + 2-oxoglutarate = 3-methyl-2-oxobutanoate + L-glutamate</text>
        <dbReference type="Rhea" id="RHEA:24813"/>
        <dbReference type="ChEBI" id="CHEBI:11851"/>
        <dbReference type="ChEBI" id="CHEBI:16810"/>
        <dbReference type="ChEBI" id="CHEBI:29985"/>
        <dbReference type="ChEBI" id="CHEBI:57762"/>
        <dbReference type="EC" id="2.6.1.42"/>
    </reaction>
</comment>
<comment type="function">
    <text evidence="2 17">Acts on leucine, isoleucine and valine.</text>
</comment>
<accession>A0A1Y2K6H0</accession>
<dbReference type="AlphaFoldDB" id="A0A1Y2K6H0"/>
<dbReference type="UniPathway" id="UPA00048">
    <property type="reaction ID" value="UER00073"/>
</dbReference>
<dbReference type="STRING" id="1434232.MAIT1_03394"/>
<dbReference type="InterPro" id="IPR043131">
    <property type="entry name" value="BCAT-like_N"/>
</dbReference>
<dbReference type="RefSeq" id="WP_085441854.1">
    <property type="nucleotide sequence ID" value="NZ_LVJN01000018.1"/>
</dbReference>
<evidence type="ECO:0000256" key="3">
    <source>
        <dbReference type="ARBA" id="ARBA00004824"/>
    </source>
</evidence>
<proteinExistence type="inferred from homology"/>
<gene>
    <name evidence="17" type="primary">ilvE</name>
    <name evidence="18" type="ORF">MAIT1_03394</name>
</gene>
<dbReference type="GO" id="GO:0052654">
    <property type="term" value="F:L-leucine-2-oxoglutarate transaminase activity"/>
    <property type="evidence" value="ECO:0007669"/>
    <property type="project" value="RHEA"/>
</dbReference>
<dbReference type="SUPFAM" id="SSF56752">
    <property type="entry name" value="D-aminoacid aminotransferase-like PLP-dependent enzymes"/>
    <property type="match status" value="1"/>
</dbReference>
<comment type="caution">
    <text evidence="18">The sequence shown here is derived from an EMBL/GenBank/DDBJ whole genome shotgun (WGS) entry which is preliminary data.</text>
</comment>
<dbReference type="Gene3D" id="3.30.470.10">
    <property type="match status" value="1"/>
</dbReference>
<protein>
    <recommendedName>
        <fullName evidence="17">Branched-chain-amino-acid aminotransferase</fullName>
        <shortName evidence="17">BCAT</shortName>
        <ecNumber evidence="17">2.6.1.42</ecNumber>
    </recommendedName>
</protein>
<keyword evidence="9 17" id="KW-0808">Transferase</keyword>
<dbReference type="EC" id="2.6.1.42" evidence="17"/>
<organism evidence="18 19">
    <name type="scientific">Magnetofaba australis IT-1</name>
    <dbReference type="NCBI Taxonomy" id="1434232"/>
    <lineage>
        <taxon>Bacteria</taxon>
        <taxon>Pseudomonadati</taxon>
        <taxon>Pseudomonadota</taxon>
        <taxon>Magnetococcia</taxon>
        <taxon>Magnetococcales</taxon>
        <taxon>Magnetococcaceae</taxon>
        <taxon>Magnetofaba</taxon>
    </lineage>
</organism>
<dbReference type="GO" id="GO:0009099">
    <property type="term" value="P:L-valine biosynthetic process"/>
    <property type="evidence" value="ECO:0007669"/>
    <property type="project" value="UniProtKB-UniPathway"/>
</dbReference>
<evidence type="ECO:0000256" key="11">
    <source>
        <dbReference type="ARBA" id="ARBA00023304"/>
    </source>
</evidence>
<evidence type="ECO:0000256" key="17">
    <source>
        <dbReference type="RuleBase" id="RU364094"/>
    </source>
</evidence>
<dbReference type="GO" id="GO:0009098">
    <property type="term" value="P:L-leucine biosynthetic process"/>
    <property type="evidence" value="ECO:0007669"/>
    <property type="project" value="UniProtKB-UniPathway"/>
</dbReference>
<reference evidence="18 19" key="1">
    <citation type="journal article" date="2016" name="BMC Genomics">
        <title>Combined genomic and structural analyses of a cultured magnetotactic bacterium reveals its niche adaptation to a dynamic environment.</title>
        <authorList>
            <person name="Araujo A.C."/>
            <person name="Morillo V."/>
            <person name="Cypriano J."/>
            <person name="Teixeira L.C."/>
            <person name="Leao P."/>
            <person name="Lyra S."/>
            <person name="Almeida L.G."/>
            <person name="Bazylinski D.A."/>
            <person name="Vasconcellos A.T."/>
            <person name="Abreu F."/>
            <person name="Lins U."/>
        </authorList>
    </citation>
    <scope>NUCLEOTIDE SEQUENCE [LARGE SCALE GENOMIC DNA]</scope>
    <source>
        <strain evidence="18 19">IT-1</strain>
    </source>
</reference>
<evidence type="ECO:0000313" key="19">
    <source>
        <dbReference type="Proteomes" id="UP000194003"/>
    </source>
</evidence>
<dbReference type="GO" id="GO:0006532">
    <property type="term" value="P:aspartate biosynthetic process"/>
    <property type="evidence" value="ECO:0007669"/>
    <property type="project" value="TreeGrafter"/>
</dbReference>